<sequence length="49" mass="5694">MGKRAPSMLRNLNLLFILGDDETVFFAKCGQIIAYIDSVKEEYYVLMIY</sequence>
<keyword evidence="2" id="KW-1185">Reference proteome</keyword>
<organism evidence="1 2">
    <name type="scientific">Paenibacillus anseongense</name>
    <dbReference type="NCBI Taxonomy" id="2682845"/>
    <lineage>
        <taxon>Bacteria</taxon>
        <taxon>Bacillati</taxon>
        <taxon>Bacillota</taxon>
        <taxon>Bacilli</taxon>
        <taxon>Bacillales</taxon>
        <taxon>Paenibacillaceae</taxon>
        <taxon>Paenibacillus</taxon>
    </lineage>
</organism>
<accession>A0ABW9UBY0</accession>
<protein>
    <submittedName>
        <fullName evidence="1">Uncharacterized protein</fullName>
    </submittedName>
</protein>
<evidence type="ECO:0000313" key="2">
    <source>
        <dbReference type="Proteomes" id="UP000467637"/>
    </source>
</evidence>
<dbReference type="EMBL" id="WSEM01000009">
    <property type="protein sequence ID" value="MVQ35340.1"/>
    <property type="molecule type" value="Genomic_DNA"/>
</dbReference>
<gene>
    <name evidence="1" type="ORF">GON05_11805</name>
</gene>
<proteinExistence type="predicted"/>
<reference evidence="1 2" key="1">
    <citation type="submission" date="2019-12" db="EMBL/GenBank/DDBJ databases">
        <authorList>
            <person name="Huq M.A."/>
        </authorList>
    </citation>
    <scope>NUCLEOTIDE SEQUENCE [LARGE SCALE GENOMIC DNA]</scope>
    <source>
        <strain evidence="1 2">MAH-34</strain>
    </source>
</reference>
<evidence type="ECO:0000313" key="1">
    <source>
        <dbReference type="EMBL" id="MVQ35340.1"/>
    </source>
</evidence>
<comment type="caution">
    <text evidence="1">The sequence shown here is derived from an EMBL/GenBank/DDBJ whole genome shotgun (WGS) entry which is preliminary data.</text>
</comment>
<name>A0ABW9UBY0_9BACL</name>
<dbReference type="Proteomes" id="UP000467637">
    <property type="component" value="Unassembled WGS sequence"/>
</dbReference>